<dbReference type="AlphaFoldDB" id="A0A6G3XKY1"/>
<dbReference type="Pfam" id="PF02861">
    <property type="entry name" value="Clp_N"/>
    <property type="match status" value="1"/>
</dbReference>
<comment type="caution">
    <text evidence="3">The sequence shown here is derived from an EMBL/GenBank/DDBJ whole genome shotgun (WGS) entry which is preliminary data.</text>
</comment>
<reference evidence="3" key="1">
    <citation type="submission" date="2020-01" db="EMBL/GenBank/DDBJ databases">
        <title>Insect and environment-associated Actinomycetes.</title>
        <authorList>
            <person name="Currrie C."/>
            <person name="Chevrette M."/>
            <person name="Carlson C."/>
            <person name="Stubbendieck R."/>
            <person name="Wendt-Pienkowski E."/>
        </authorList>
    </citation>
    <scope>NUCLEOTIDE SEQUENCE</scope>
    <source>
        <strain evidence="3">SID7499</strain>
    </source>
</reference>
<name>A0A6G3XKY1_9ACTN</name>
<keyword evidence="1" id="KW-0677">Repeat</keyword>
<evidence type="ECO:0000313" key="3">
    <source>
        <dbReference type="EMBL" id="NEE18180.1"/>
    </source>
</evidence>
<dbReference type="PROSITE" id="PS51903">
    <property type="entry name" value="CLP_R"/>
    <property type="match status" value="1"/>
</dbReference>
<dbReference type="InterPro" id="IPR036628">
    <property type="entry name" value="Clp_N_dom_sf"/>
</dbReference>
<proteinExistence type="predicted"/>
<feature type="domain" description="Clp R" evidence="2">
    <location>
        <begin position="1"/>
        <end position="46"/>
    </location>
</feature>
<dbReference type="Gene3D" id="1.10.1780.10">
    <property type="entry name" value="Clp, N-terminal domain"/>
    <property type="match status" value="1"/>
</dbReference>
<feature type="non-terminal residue" evidence="3">
    <location>
        <position position="46"/>
    </location>
</feature>
<dbReference type="SUPFAM" id="SSF81923">
    <property type="entry name" value="Double Clp-N motif"/>
    <property type="match status" value="1"/>
</dbReference>
<accession>A0A6G3XKY1</accession>
<organism evidence="3">
    <name type="scientific">Streptomyces sp. SID7499</name>
    <dbReference type="NCBI Taxonomy" id="2706086"/>
    <lineage>
        <taxon>Bacteria</taxon>
        <taxon>Bacillati</taxon>
        <taxon>Actinomycetota</taxon>
        <taxon>Actinomycetes</taxon>
        <taxon>Kitasatosporales</taxon>
        <taxon>Streptomycetaceae</taxon>
        <taxon>Streptomyces</taxon>
    </lineage>
</organism>
<gene>
    <name evidence="3" type="ORF">G3M58_68410</name>
</gene>
<protein>
    <recommendedName>
        <fullName evidence="2">Clp R domain-containing protein</fullName>
    </recommendedName>
</protein>
<evidence type="ECO:0000256" key="1">
    <source>
        <dbReference type="PROSITE-ProRule" id="PRU01251"/>
    </source>
</evidence>
<evidence type="ECO:0000259" key="2">
    <source>
        <dbReference type="PROSITE" id="PS51903"/>
    </source>
</evidence>
<sequence>MDAELTNKSRDAINAATSRAVKDGHADLTPGHLLLALLEGQDNENV</sequence>
<dbReference type="EMBL" id="JAAGMN010007227">
    <property type="protein sequence ID" value="NEE18180.1"/>
    <property type="molecule type" value="Genomic_DNA"/>
</dbReference>
<dbReference type="InterPro" id="IPR004176">
    <property type="entry name" value="Clp_R_N"/>
</dbReference>